<accession>A0A7J9SHG4</accession>
<dbReference type="InterPro" id="IPR006015">
    <property type="entry name" value="Universal_stress_UspA"/>
</dbReference>
<dbReference type="EMBL" id="JACKXD010000001">
    <property type="protein sequence ID" value="MBB6645579.1"/>
    <property type="molecule type" value="Genomic_DNA"/>
</dbReference>
<feature type="domain" description="UspA" evidence="2">
    <location>
        <begin position="1"/>
        <end position="137"/>
    </location>
</feature>
<sequence>MYETILVPIDGSDQAQAALDHAVALAEEHSSTVNLLYVADTNRDSLTVQGGEVVDALEQEGNRIVSEAVEGLDAGVDVVDTVLTGDPVETILDYADSVDADLVVMGTHGRRGLDRYLLGSTTERVVRLSSTPVLTIRSEA</sequence>
<dbReference type="InterPro" id="IPR014729">
    <property type="entry name" value="Rossmann-like_a/b/a_fold"/>
</dbReference>
<evidence type="ECO:0000313" key="4">
    <source>
        <dbReference type="Proteomes" id="UP000546257"/>
    </source>
</evidence>
<dbReference type="CDD" id="cd00293">
    <property type="entry name" value="USP-like"/>
    <property type="match status" value="1"/>
</dbReference>
<dbReference type="PANTHER" id="PTHR46268">
    <property type="entry name" value="STRESS RESPONSE PROTEIN NHAX"/>
    <property type="match status" value="1"/>
</dbReference>
<dbReference type="SUPFAM" id="SSF52402">
    <property type="entry name" value="Adenine nucleotide alpha hydrolases-like"/>
    <property type="match status" value="1"/>
</dbReference>
<dbReference type="PANTHER" id="PTHR46268:SF6">
    <property type="entry name" value="UNIVERSAL STRESS PROTEIN UP12"/>
    <property type="match status" value="1"/>
</dbReference>
<organism evidence="3 4">
    <name type="scientific">Halobellus ruber</name>
    <dbReference type="NCBI Taxonomy" id="2761102"/>
    <lineage>
        <taxon>Archaea</taxon>
        <taxon>Methanobacteriati</taxon>
        <taxon>Methanobacteriota</taxon>
        <taxon>Stenosarchaea group</taxon>
        <taxon>Halobacteria</taxon>
        <taxon>Halobacteriales</taxon>
        <taxon>Haloferacaceae</taxon>
        <taxon>Halobellus</taxon>
    </lineage>
</organism>
<keyword evidence="4" id="KW-1185">Reference proteome</keyword>
<evidence type="ECO:0000256" key="1">
    <source>
        <dbReference type="ARBA" id="ARBA00008791"/>
    </source>
</evidence>
<comment type="similarity">
    <text evidence="1">Belongs to the universal stress protein A family.</text>
</comment>
<dbReference type="Proteomes" id="UP000546257">
    <property type="component" value="Unassembled WGS sequence"/>
</dbReference>
<dbReference type="InterPro" id="IPR006016">
    <property type="entry name" value="UspA"/>
</dbReference>
<gene>
    <name evidence="3" type="ORF">H5V44_04600</name>
</gene>
<proteinExistence type="inferred from homology"/>
<dbReference type="PRINTS" id="PR01438">
    <property type="entry name" value="UNVRSLSTRESS"/>
</dbReference>
<dbReference type="Gene3D" id="3.40.50.620">
    <property type="entry name" value="HUPs"/>
    <property type="match status" value="1"/>
</dbReference>
<protein>
    <submittedName>
        <fullName evidence="3">Universal stress protein</fullName>
    </submittedName>
</protein>
<evidence type="ECO:0000313" key="3">
    <source>
        <dbReference type="EMBL" id="MBB6645579.1"/>
    </source>
</evidence>
<dbReference type="AlphaFoldDB" id="A0A7J9SHG4"/>
<dbReference type="PIRSF" id="PIRSF006276">
    <property type="entry name" value="UspA"/>
    <property type="match status" value="1"/>
</dbReference>
<name>A0A7J9SHG4_9EURY</name>
<dbReference type="Pfam" id="PF00582">
    <property type="entry name" value="Usp"/>
    <property type="match status" value="1"/>
</dbReference>
<evidence type="ECO:0000259" key="2">
    <source>
        <dbReference type="Pfam" id="PF00582"/>
    </source>
</evidence>
<reference evidence="3 4" key="1">
    <citation type="submission" date="2020-08" db="EMBL/GenBank/DDBJ databases">
        <authorList>
            <person name="Seo M.-J."/>
        </authorList>
    </citation>
    <scope>NUCLEOTIDE SEQUENCE [LARGE SCALE GENOMIC DNA]</scope>
    <source>
        <strain evidence="3 4">MBLA0160</strain>
    </source>
</reference>
<comment type="caution">
    <text evidence="3">The sequence shown here is derived from an EMBL/GenBank/DDBJ whole genome shotgun (WGS) entry which is preliminary data.</text>
</comment>
<dbReference type="RefSeq" id="WP_185191924.1">
    <property type="nucleotide sequence ID" value="NZ_JACKXD010000001.1"/>
</dbReference>